<feature type="domain" description="NAD-dependent epimerase/dehydratase" evidence="1">
    <location>
        <begin position="12"/>
        <end position="204"/>
    </location>
</feature>
<evidence type="ECO:0000313" key="3">
    <source>
        <dbReference type="Proteomes" id="UP000286976"/>
    </source>
</evidence>
<dbReference type="InterPro" id="IPR036291">
    <property type="entry name" value="NAD(P)-bd_dom_sf"/>
</dbReference>
<protein>
    <submittedName>
        <fullName evidence="2">NAD(P)-dependent oxidoreductase</fullName>
    </submittedName>
</protein>
<dbReference type="GO" id="GO:0005737">
    <property type="term" value="C:cytoplasm"/>
    <property type="evidence" value="ECO:0007669"/>
    <property type="project" value="TreeGrafter"/>
</dbReference>
<dbReference type="InterPro" id="IPR001509">
    <property type="entry name" value="Epimerase_deHydtase"/>
</dbReference>
<dbReference type="InterPro" id="IPR051783">
    <property type="entry name" value="NAD(P)-dependent_oxidoreduct"/>
</dbReference>
<name>A0A432X029_9GAMM</name>
<accession>A0A432X029</accession>
<dbReference type="SUPFAM" id="SSF51735">
    <property type="entry name" value="NAD(P)-binding Rossmann-fold domains"/>
    <property type="match status" value="1"/>
</dbReference>
<dbReference type="GO" id="GO:0004029">
    <property type="term" value="F:aldehyde dehydrogenase (NAD+) activity"/>
    <property type="evidence" value="ECO:0007669"/>
    <property type="project" value="TreeGrafter"/>
</dbReference>
<reference evidence="2 3" key="1">
    <citation type="journal article" date="2011" name="Front. Microbiol.">
        <title>Genomic signatures of strain selection and enhancement in Bacillus atrophaeus var. globigii, a historical biowarfare simulant.</title>
        <authorList>
            <person name="Gibbons H.S."/>
            <person name="Broomall S.M."/>
            <person name="McNew L.A."/>
            <person name="Daligault H."/>
            <person name="Chapman C."/>
            <person name="Bruce D."/>
            <person name="Karavis M."/>
            <person name="Krepps M."/>
            <person name="McGregor P.A."/>
            <person name="Hong C."/>
            <person name="Park K.H."/>
            <person name="Akmal A."/>
            <person name="Feldman A."/>
            <person name="Lin J.S."/>
            <person name="Chang W.E."/>
            <person name="Higgs B.W."/>
            <person name="Demirev P."/>
            <person name="Lindquist J."/>
            <person name="Liem A."/>
            <person name="Fochler E."/>
            <person name="Read T.D."/>
            <person name="Tapia R."/>
            <person name="Johnson S."/>
            <person name="Bishop-Lilly K.A."/>
            <person name="Detter C."/>
            <person name="Han C."/>
            <person name="Sozhamannan S."/>
            <person name="Rosenzweig C.N."/>
            <person name="Skowronski E.W."/>
        </authorList>
    </citation>
    <scope>NUCLEOTIDE SEQUENCE [LARGE SCALE GENOMIC DNA]</scope>
    <source>
        <strain evidence="2 3">AIT1</strain>
    </source>
</reference>
<keyword evidence="3" id="KW-1185">Reference proteome</keyword>
<sequence length="282" mass="31160">MSSVLWVGFGDIAQRTAPLLIASGYSVIGARRSPVLDPGAESLSFVQGDGREVEAWRRWLLQKPDTIIISMIPTDFTEEGYRQGYLEPVQALLKALSALQNYHPQIYFVSSTSVFGDAGGDWVNEETQPNPSGFSGMVLLACEQALLASGYTGYIMRCSGIYGPGRTRLIDSVRTGQFKLHQGWTNRIHADDIARAINLLMQRQQVTGMEILHLSDDTPVAQRDVVLWLAEQLGISVESKQKTSSIPARGSKRISNDKLKSLGFEFTYPSFKQGYSQLLTPP</sequence>
<dbReference type="CDD" id="cd05266">
    <property type="entry name" value="SDR_a4"/>
    <property type="match status" value="1"/>
</dbReference>
<gene>
    <name evidence="2" type="ORF">CWE15_09715</name>
</gene>
<dbReference type="AlphaFoldDB" id="A0A432X029"/>
<organism evidence="2 3">
    <name type="scientific">Aliidiomarina taiwanensis</name>
    <dbReference type="NCBI Taxonomy" id="946228"/>
    <lineage>
        <taxon>Bacteria</taxon>
        <taxon>Pseudomonadati</taxon>
        <taxon>Pseudomonadota</taxon>
        <taxon>Gammaproteobacteria</taxon>
        <taxon>Alteromonadales</taxon>
        <taxon>Idiomarinaceae</taxon>
        <taxon>Aliidiomarina</taxon>
    </lineage>
</organism>
<dbReference type="PANTHER" id="PTHR48079">
    <property type="entry name" value="PROTEIN YEEZ"/>
    <property type="match status" value="1"/>
</dbReference>
<evidence type="ECO:0000259" key="1">
    <source>
        <dbReference type="Pfam" id="PF01370"/>
    </source>
</evidence>
<dbReference type="PANTHER" id="PTHR48079:SF6">
    <property type="entry name" value="NAD(P)-BINDING DOMAIN-CONTAINING PROTEIN-RELATED"/>
    <property type="match status" value="1"/>
</dbReference>
<proteinExistence type="predicted"/>
<dbReference type="EMBL" id="PIPQ01000006">
    <property type="protein sequence ID" value="RUO39389.1"/>
    <property type="molecule type" value="Genomic_DNA"/>
</dbReference>
<dbReference type="RefSeq" id="WP_126757889.1">
    <property type="nucleotide sequence ID" value="NZ_PIPQ01000006.1"/>
</dbReference>
<evidence type="ECO:0000313" key="2">
    <source>
        <dbReference type="EMBL" id="RUO39389.1"/>
    </source>
</evidence>
<dbReference type="Gene3D" id="3.40.50.720">
    <property type="entry name" value="NAD(P)-binding Rossmann-like Domain"/>
    <property type="match status" value="1"/>
</dbReference>
<dbReference type="Pfam" id="PF01370">
    <property type="entry name" value="Epimerase"/>
    <property type="match status" value="1"/>
</dbReference>
<dbReference type="Proteomes" id="UP000286976">
    <property type="component" value="Unassembled WGS sequence"/>
</dbReference>
<comment type="caution">
    <text evidence="2">The sequence shown here is derived from an EMBL/GenBank/DDBJ whole genome shotgun (WGS) entry which is preliminary data.</text>
</comment>
<dbReference type="OrthoDB" id="9808276at2"/>